<evidence type="ECO:0000313" key="3">
    <source>
        <dbReference type="Proteomes" id="UP000831327"/>
    </source>
</evidence>
<evidence type="ECO:0000256" key="1">
    <source>
        <dbReference type="SAM" id="Phobius"/>
    </source>
</evidence>
<name>A0ABM7Y4N3_9PROT</name>
<evidence type="ECO:0008006" key="4">
    <source>
        <dbReference type="Google" id="ProtNLM"/>
    </source>
</evidence>
<keyword evidence="3" id="KW-1185">Reference proteome</keyword>
<feature type="transmembrane region" description="Helical" evidence="1">
    <location>
        <begin position="28"/>
        <end position="50"/>
    </location>
</feature>
<dbReference type="EMBL" id="AP025637">
    <property type="protein sequence ID" value="BDG72820.1"/>
    <property type="molecule type" value="Genomic_DNA"/>
</dbReference>
<accession>A0ABM7Y4N3</accession>
<reference evidence="2 3" key="1">
    <citation type="journal article" date="2016" name="Microbes Environ.">
        <title>Phylogenetically diverse aerobic anoxygenic phototrophic bacteria isolated from epilithic biofilms in Tama river, Japan.</title>
        <authorList>
            <person name="Hirose S."/>
            <person name="Matsuura K."/>
            <person name="Haruta S."/>
        </authorList>
    </citation>
    <scope>NUCLEOTIDE SEQUENCE [LARGE SCALE GENOMIC DNA]</scope>
    <source>
        <strain evidence="2 3">S08</strain>
    </source>
</reference>
<protein>
    <recommendedName>
        <fullName evidence="4">CTP synthetase</fullName>
    </recommendedName>
</protein>
<keyword evidence="1" id="KW-0812">Transmembrane</keyword>
<keyword evidence="1" id="KW-1133">Transmembrane helix</keyword>
<proteinExistence type="predicted"/>
<organism evidence="2 3">
    <name type="scientific">Roseomonas fluvialis</name>
    <dbReference type="NCBI Taxonomy" id="1750527"/>
    <lineage>
        <taxon>Bacteria</taxon>
        <taxon>Pseudomonadati</taxon>
        <taxon>Pseudomonadota</taxon>
        <taxon>Alphaproteobacteria</taxon>
        <taxon>Acetobacterales</taxon>
        <taxon>Roseomonadaceae</taxon>
        <taxon>Roseomonas</taxon>
    </lineage>
</organism>
<sequence>MLAASLAITIVLAHGATGSATAFGPMRVLYAIAAVPAALGAVVIAAIAVIKAMRAVE</sequence>
<keyword evidence="1" id="KW-0472">Membrane</keyword>
<evidence type="ECO:0000313" key="2">
    <source>
        <dbReference type="EMBL" id="BDG72820.1"/>
    </source>
</evidence>
<dbReference type="Proteomes" id="UP000831327">
    <property type="component" value="Chromosome"/>
</dbReference>
<gene>
    <name evidence="2" type="ORF">Rmf_27490</name>
</gene>